<dbReference type="SMART" id="SM00249">
    <property type="entry name" value="PHD"/>
    <property type="match status" value="1"/>
</dbReference>
<gene>
    <name evidence="14" type="ORF">EDD36DRAFT_465156</name>
</gene>
<proteinExistence type="inferred from homology"/>
<dbReference type="EMBL" id="MU404354">
    <property type="protein sequence ID" value="KAI1613010.1"/>
    <property type="molecule type" value="Genomic_DNA"/>
</dbReference>
<reference evidence="14" key="1">
    <citation type="journal article" date="2022" name="bioRxiv">
        <title>Deciphering the potential niche of two novel black yeast fungi from a biological soil crust based on their genomes, phenotypes, and melanin regulation.</title>
        <authorList>
            <consortium name="DOE Joint Genome Institute"/>
            <person name="Carr E.C."/>
            <person name="Barton Q."/>
            <person name="Grambo S."/>
            <person name="Sullivan M."/>
            <person name="Renfro C.M."/>
            <person name="Kuo A."/>
            <person name="Pangilinan J."/>
            <person name="Lipzen A."/>
            <person name="Keymanesh K."/>
            <person name="Savage E."/>
            <person name="Barry K."/>
            <person name="Grigoriev I.V."/>
            <person name="Riekhof W.R."/>
            <person name="Harris S.S."/>
        </authorList>
    </citation>
    <scope>NUCLEOTIDE SEQUENCE</scope>
    <source>
        <strain evidence="14">JF 03-4F</strain>
    </source>
</reference>
<feature type="compositionally biased region" description="Polar residues" evidence="12">
    <location>
        <begin position="437"/>
        <end position="457"/>
    </location>
</feature>
<evidence type="ECO:0000259" key="13">
    <source>
        <dbReference type="PROSITE" id="PS50016"/>
    </source>
</evidence>
<dbReference type="CDD" id="cd15505">
    <property type="entry name" value="PHD_ING"/>
    <property type="match status" value="1"/>
</dbReference>
<feature type="compositionally biased region" description="Polar residues" evidence="12">
    <location>
        <begin position="22"/>
        <end position="41"/>
    </location>
</feature>
<feature type="compositionally biased region" description="Basic and acidic residues" evidence="12">
    <location>
        <begin position="636"/>
        <end position="646"/>
    </location>
</feature>
<feature type="binding site" evidence="9">
    <location>
        <position position="706"/>
    </location>
    <ligand>
        <name>Zn(2+)</name>
        <dbReference type="ChEBI" id="CHEBI:29105"/>
        <label>1</label>
    </ligand>
</feature>
<dbReference type="GO" id="GO:0070210">
    <property type="term" value="C:Rpd3L-Expanded complex"/>
    <property type="evidence" value="ECO:0007669"/>
    <property type="project" value="TreeGrafter"/>
</dbReference>
<dbReference type="SMART" id="SM01408">
    <property type="entry name" value="ING"/>
    <property type="match status" value="1"/>
</dbReference>
<comment type="caution">
    <text evidence="14">The sequence shown here is derived from an EMBL/GenBank/DDBJ whole genome shotgun (WGS) entry which is preliminary data.</text>
</comment>
<feature type="compositionally biased region" description="Gly residues" evidence="12">
    <location>
        <begin position="748"/>
        <end position="758"/>
    </location>
</feature>
<feature type="binding site" evidence="9">
    <location>
        <position position="679"/>
    </location>
    <ligand>
        <name>Zn(2+)</name>
        <dbReference type="ChEBI" id="CHEBI:29105"/>
        <label>1</label>
    </ligand>
</feature>
<dbReference type="PANTHER" id="PTHR10333:SF42">
    <property type="entry name" value="INHIBITOR OF GROWTH PROTEIN 5"/>
    <property type="match status" value="1"/>
</dbReference>
<dbReference type="GO" id="GO:0008270">
    <property type="term" value="F:zinc ion binding"/>
    <property type="evidence" value="ECO:0007669"/>
    <property type="project" value="UniProtKB-KW"/>
</dbReference>
<evidence type="ECO:0000256" key="7">
    <source>
        <dbReference type="ARBA" id="ARBA00023242"/>
    </source>
</evidence>
<feature type="compositionally biased region" description="Basic and acidic residues" evidence="12">
    <location>
        <begin position="473"/>
        <end position="488"/>
    </location>
</feature>
<comment type="domain">
    <text evidence="11">The PHD-type zinc finger mediates the binding to H3K4me3.</text>
</comment>
<feature type="compositionally biased region" description="Polar residues" evidence="12">
    <location>
        <begin position="1"/>
        <end position="12"/>
    </location>
</feature>
<dbReference type="AlphaFoldDB" id="A0AAN6DY40"/>
<dbReference type="InterPro" id="IPR028651">
    <property type="entry name" value="ING_fam"/>
</dbReference>
<dbReference type="InterPro" id="IPR013083">
    <property type="entry name" value="Znf_RING/FYVE/PHD"/>
</dbReference>
<protein>
    <recommendedName>
        <fullName evidence="11">Chromatin modification-related protein</fullName>
    </recommendedName>
</protein>
<dbReference type="Pfam" id="PF12998">
    <property type="entry name" value="ING"/>
    <property type="match status" value="2"/>
</dbReference>
<feature type="compositionally biased region" description="Basic residues" evidence="12">
    <location>
        <begin position="583"/>
        <end position="592"/>
    </location>
</feature>
<evidence type="ECO:0000256" key="11">
    <source>
        <dbReference type="RuleBase" id="RU361213"/>
    </source>
</evidence>
<evidence type="ECO:0000313" key="14">
    <source>
        <dbReference type="EMBL" id="KAI1613010.1"/>
    </source>
</evidence>
<feature type="compositionally biased region" description="Acidic residues" evidence="12">
    <location>
        <begin position="661"/>
        <end position="674"/>
    </location>
</feature>
<evidence type="ECO:0000256" key="1">
    <source>
        <dbReference type="ARBA" id="ARBA00004123"/>
    </source>
</evidence>
<dbReference type="GO" id="GO:0033698">
    <property type="term" value="C:Rpd3L complex"/>
    <property type="evidence" value="ECO:0007669"/>
    <property type="project" value="TreeGrafter"/>
</dbReference>
<evidence type="ECO:0000256" key="2">
    <source>
        <dbReference type="ARBA" id="ARBA00010210"/>
    </source>
</evidence>
<feature type="region of interest" description="Disordered" evidence="12">
    <location>
        <begin position="512"/>
        <end position="674"/>
    </location>
</feature>
<evidence type="ECO:0000256" key="9">
    <source>
        <dbReference type="PIRSR" id="PIRSR628651-51"/>
    </source>
</evidence>
<keyword evidence="5 9" id="KW-0862">Zinc</keyword>
<feature type="binding site" evidence="9">
    <location>
        <position position="697"/>
    </location>
    <ligand>
        <name>Zn(2+)</name>
        <dbReference type="ChEBI" id="CHEBI:29105"/>
        <label>2</label>
    </ligand>
</feature>
<keyword evidence="15" id="KW-1185">Reference proteome</keyword>
<dbReference type="InterPro" id="IPR024610">
    <property type="entry name" value="ING_N_histone-binding"/>
</dbReference>
<feature type="site" description="Histone H3K4me3 binding" evidence="8">
    <location>
        <position position="701"/>
    </location>
</feature>
<feature type="site" description="Histone H3K4me3 binding" evidence="8">
    <location>
        <position position="678"/>
    </location>
</feature>
<dbReference type="GO" id="GO:0006355">
    <property type="term" value="P:regulation of DNA-templated transcription"/>
    <property type="evidence" value="ECO:0007669"/>
    <property type="project" value="TreeGrafter"/>
</dbReference>
<evidence type="ECO:0000256" key="8">
    <source>
        <dbReference type="PIRSR" id="PIRSR628651-50"/>
    </source>
</evidence>
<evidence type="ECO:0000256" key="5">
    <source>
        <dbReference type="ARBA" id="ARBA00022833"/>
    </source>
</evidence>
<comment type="function">
    <text evidence="11">Component of an histone acetyltransferase complex.</text>
</comment>
<dbReference type="SUPFAM" id="SSF57903">
    <property type="entry name" value="FYVE/PHD zinc finger"/>
    <property type="match status" value="1"/>
</dbReference>
<evidence type="ECO:0000256" key="6">
    <source>
        <dbReference type="ARBA" id="ARBA00022853"/>
    </source>
</evidence>
<evidence type="ECO:0000256" key="12">
    <source>
        <dbReference type="SAM" id="MobiDB-lite"/>
    </source>
</evidence>
<dbReference type="InterPro" id="IPR001965">
    <property type="entry name" value="Znf_PHD"/>
</dbReference>
<evidence type="ECO:0000256" key="3">
    <source>
        <dbReference type="ARBA" id="ARBA00022723"/>
    </source>
</evidence>
<evidence type="ECO:0000313" key="15">
    <source>
        <dbReference type="Proteomes" id="UP001203852"/>
    </source>
</evidence>
<feature type="compositionally biased region" description="Basic and acidic residues" evidence="12">
    <location>
        <begin position="284"/>
        <end position="295"/>
    </location>
</feature>
<evidence type="ECO:0000256" key="4">
    <source>
        <dbReference type="ARBA" id="ARBA00022771"/>
    </source>
</evidence>
<feature type="region of interest" description="Disordered" evidence="12">
    <location>
        <begin position="278"/>
        <end position="498"/>
    </location>
</feature>
<keyword evidence="3 9" id="KW-0479">Metal-binding</keyword>
<dbReference type="Proteomes" id="UP001203852">
    <property type="component" value="Unassembled WGS sequence"/>
</dbReference>
<feature type="binding site" evidence="9">
    <location>
        <position position="720"/>
    </location>
    <ligand>
        <name>Zn(2+)</name>
        <dbReference type="ChEBI" id="CHEBI:29105"/>
        <label>2</label>
    </ligand>
</feature>
<feature type="binding site" evidence="9">
    <location>
        <position position="703"/>
    </location>
    <ligand>
        <name>Zn(2+)</name>
        <dbReference type="ChEBI" id="CHEBI:29105"/>
        <label>1</label>
    </ligand>
</feature>
<accession>A0AAN6DY40</accession>
<dbReference type="InterPro" id="IPR019787">
    <property type="entry name" value="Znf_PHD-finger"/>
</dbReference>
<dbReference type="PANTHER" id="PTHR10333">
    <property type="entry name" value="INHIBITOR OF GROWTH PROTEIN"/>
    <property type="match status" value="1"/>
</dbReference>
<comment type="similarity">
    <text evidence="2 11">Belongs to the ING family.</text>
</comment>
<keyword evidence="4 10" id="KW-0863">Zinc-finger</keyword>
<sequence>MTTTLGTSNVRGGSSARRVNPGRTSKTIGSSLRQNSLVSNSGMPLTSSSAIAGSNHQIIPSNEPLGMYPAITHFADAIAALPREFRRHNSLLKEADAKAWALEESLQNILQQCVADTRNTSDDTIPTQSLPGGEDAFNNSEVHSVAGASFDNASLASALSADPASAQRRQQYYNLRQNLMSIMVTMDEKNHVINTANEEVARHIRRMDRLWPHIADELSEEARLGSLKHWAYTDINPVKKPTAPTTRREAAAATLAVMGEGNEVSHRSEARREAILARRQRTGQHVDSDFDESRSVARKANSGNKKRVVAEQMPEPPGLGISTAVAGKRKKPEKLAIGGMGMERSISSAMGGRAMSRENSQQESKKRKASAAPTTVARKRLNASALDSPKLVSSPLAGTAGKEAYKRSPALSSVRPATGRGRQNSTQRIETVRERQSSIASSRNGNKQDITASTPEVNSVAALTGKTANEVRNTMKETKTDKGDRLIEDEPAAVNGANEDLPLRGALLLERSASRQSGKGDPGLLEDLSTTKAAPSPRLTPALQTLEYKHERIGRGRASKTSTPIVTTFAEAEESEGASTNGHHGKPKRPARPRVMDHGLHDSLSPKGLPMKRSHKKNGSVISGFGPLPGGPQGQGDRRPKDENHELAGTPELMGPGRPGDEEEEGEDDNEADDEERYCYCQGVSYGEMVACDKDDCPRQWFHLECIGLKSVPKSAKWYCDECKEVLARKGKVGNGGNGNGSASVSGNGNGNGNGNGK</sequence>
<feature type="site" description="Histone H3K4me3 binding" evidence="8">
    <location>
        <position position="689"/>
    </location>
</feature>
<dbReference type="Gene3D" id="6.10.140.1740">
    <property type="match status" value="1"/>
</dbReference>
<dbReference type="PROSITE" id="PS01359">
    <property type="entry name" value="ZF_PHD_1"/>
    <property type="match status" value="1"/>
</dbReference>
<dbReference type="PROSITE" id="PS50016">
    <property type="entry name" value="ZF_PHD_2"/>
    <property type="match status" value="1"/>
</dbReference>
<keyword evidence="6 11" id="KW-0156">Chromatin regulator</keyword>
<name>A0AAN6DY40_9EURO</name>
<feature type="region of interest" description="Disordered" evidence="12">
    <location>
        <begin position="730"/>
        <end position="758"/>
    </location>
</feature>
<dbReference type="InterPro" id="IPR019786">
    <property type="entry name" value="Zinc_finger_PHD-type_CS"/>
</dbReference>
<feature type="site" description="Histone H3K4me3 binding" evidence="8">
    <location>
        <position position="693"/>
    </location>
</feature>
<feature type="binding site" evidence="9">
    <location>
        <position position="692"/>
    </location>
    <ligand>
        <name>Zn(2+)</name>
        <dbReference type="ChEBI" id="CHEBI:29105"/>
        <label>2</label>
    </ligand>
</feature>
<organism evidence="14 15">
    <name type="scientific">Exophiala viscosa</name>
    <dbReference type="NCBI Taxonomy" id="2486360"/>
    <lineage>
        <taxon>Eukaryota</taxon>
        <taxon>Fungi</taxon>
        <taxon>Dikarya</taxon>
        <taxon>Ascomycota</taxon>
        <taxon>Pezizomycotina</taxon>
        <taxon>Eurotiomycetes</taxon>
        <taxon>Chaetothyriomycetidae</taxon>
        <taxon>Chaetothyriales</taxon>
        <taxon>Herpotrichiellaceae</taxon>
        <taxon>Exophiala</taxon>
    </lineage>
</organism>
<feature type="region of interest" description="Disordered" evidence="12">
    <location>
        <begin position="1"/>
        <end position="41"/>
    </location>
</feature>
<dbReference type="Gene3D" id="3.30.40.10">
    <property type="entry name" value="Zinc/RING finger domain, C3HC4 (zinc finger)"/>
    <property type="match status" value="1"/>
</dbReference>
<comment type="subcellular location">
    <subcellularLocation>
        <location evidence="1 11">Nucleus</location>
    </subcellularLocation>
</comment>
<evidence type="ECO:0000256" key="10">
    <source>
        <dbReference type="PROSITE-ProRule" id="PRU00146"/>
    </source>
</evidence>
<keyword evidence="7 11" id="KW-0539">Nucleus</keyword>
<dbReference type="GO" id="GO:0006325">
    <property type="term" value="P:chromatin organization"/>
    <property type="evidence" value="ECO:0007669"/>
    <property type="project" value="UniProtKB-KW"/>
</dbReference>
<dbReference type="InterPro" id="IPR011011">
    <property type="entry name" value="Znf_FYVE_PHD"/>
</dbReference>
<comment type="subunit">
    <text evidence="11">Component of an histone acetyltransferase complex. Interacts with H3K4me3 and to a lesser extent with H3K4me2.</text>
</comment>
<feature type="binding site" evidence="9">
    <location>
        <position position="681"/>
    </location>
    <ligand>
        <name>Zn(2+)</name>
        <dbReference type="ChEBI" id="CHEBI:29105"/>
        <label>1</label>
    </ligand>
</feature>
<feature type="domain" description="PHD-type" evidence="13">
    <location>
        <begin position="676"/>
        <end position="726"/>
    </location>
</feature>
<feature type="binding site" evidence="9">
    <location>
        <position position="723"/>
    </location>
    <ligand>
        <name>Zn(2+)</name>
        <dbReference type="ChEBI" id="CHEBI:29105"/>
        <label>2</label>
    </ligand>
</feature>